<protein>
    <submittedName>
        <fullName evidence="1">Raffinose/stachyose/melibiose transport system substrate-binding protein</fullName>
    </submittedName>
</protein>
<dbReference type="EMBL" id="FONV01000006">
    <property type="protein sequence ID" value="SFF13521.1"/>
    <property type="molecule type" value="Genomic_DNA"/>
</dbReference>
<dbReference type="Gene3D" id="3.40.190.10">
    <property type="entry name" value="Periplasmic binding protein-like II"/>
    <property type="match status" value="2"/>
</dbReference>
<evidence type="ECO:0000313" key="1">
    <source>
        <dbReference type="EMBL" id="SFF13521.1"/>
    </source>
</evidence>
<proteinExistence type="predicted"/>
<dbReference type="AlphaFoldDB" id="A0A1I2GA41"/>
<dbReference type="InterPro" id="IPR006059">
    <property type="entry name" value="SBP"/>
</dbReference>
<dbReference type="Pfam" id="PF01547">
    <property type="entry name" value="SBP_bac_1"/>
    <property type="match status" value="1"/>
</dbReference>
<dbReference type="SUPFAM" id="SSF53850">
    <property type="entry name" value="Periplasmic binding protein-like II"/>
    <property type="match status" value="1"/>
</dbReference>
<dbReference type="InterPro" id="IPR050490">
    <property type="entry name" value="Bact_solute-bd_prot1"/>
</dbReference>
<keyword evidence="2" id="KW-1185">Reference proteome</keyword>
<dbReference type="PANTHER" id="PTHR43649:SF14">
    <property type="entry name" value="BLR3389 PROTEIN"/>
    <property type="match status" value="1"/>
</dbReference>
<accession>A0A1I2GA41</accession>
<dbReference type="STRING" id="35752.SAMN05421541_106300"/>
<gene>
    <name evidence="1" type="ORF">SAMN05421541_106300</name>
</gene>
<sequence>MGDIFRKHSETFDSDEVGFVAPKKTLAMAVAVALSALGMAACTGGDDEGGSGGGNVEMQLWHNATTGPGKAFWDKTVADFQTAHPNVKIKIQQVQNEDLDGKLQTALNSGSAPDIFLQRGGGKMAAMVEAGQLKDITADITDATKQAVGEAALKTGQVDGKAYSVPVSILPGGLWYSKDLFSKAGVTAPPTTLEELNTAVTKLKANGTPIALGAKDAWPAAHWYYFFALRACSPAALDAAAKDKTFTDACWTKAGEDLKAFADTKPFNEGFLTTSAQQGAGSSAGLVANYKASMELMGAWDPGVIASLTKDTKPLPDLGYFPFPAVPGGQGDPAAIMGGADGYSCSAQAPKECADFLNYILTKDVQEGYYKAFNALPVSKEAQGAVTEDYLKAVLEAYNKAPYVSQWLDTIYGQNVGNALNVGVVNLLAGKGDVAGILQAVNDAAKKG</sequence>
<name>A0A1I2GA41_9ACTN</name>
<dbReference type="PANTHER" id="PTHR43649">
    <property type="entry name" value="ARABINOSE-BINDING PROTEIN-RELATED"/>
    <property type="match status" value="1"/>
</dbReference>
<dbReference type="Proteomes" id="UP000199645">
    <property type="component" value="Unassembled WGS sequence"/>
</dbReference>
<organism evidence="1 2">
    <name type="scientific">Actinoplanes philippinensis</name>
    <dbReference type="NCBI Taxonomy" id="35752"/>
    <lineage>
        <taxon>Bacteria</taxon>
        <taxon>Bacillati</taxon>
        <taxon>Actinomycetota</taxon>
        <taxon>Actinomycetes</taxon>
        <taxon>Micromonosporales</taxon>
        <taxon>Micromonosporaceae</taxon>
        <taxon>Actinoplanes</taxon>
    </lineage>
</organism>
<evidence type="ECO:0000313" key="2">
    <source>
        <dbReference type="Proteomes" id="UP000199645"/>
    </source>
</evidence>
<reference evidence="1 2" key="1">
    <citation type="submission" date="2016-10" db="EMBL/GenBank/DDBJ databases">
        <authorList>
            <person name="de Groot N.N."/>
        </authorList>
    </citation>
    <scope>NUCLEOTIDE SEQUENCE [LARGE SCALE GENOMIC DNA]</scope>
    <source>
        <strain evidence="1 2">DSM 43019</strain>
    </source>
</reference>